<organism evidence="20 21">
    <name type="scientific">Paraburkholderia fungorum</name>
    <dbReference type="NCBI Taxonomy" id="134537"/>
    <lineage>
        <taxon>Bacteria</taxon>
        <taxon>Pseudomonadati</taxon>
        <taxon>Pseudomonadota</taxon>
        <taxon>Betaproteobacteria</taxon>
        <taxon>Burkholderiales</taxon>
        <taxon>Burkholderiaceae</taxon>
        <taxon>Paraburkholderia</taxon>
    </lineage>
</organism>
<dbReference type="GO" id="GO:0016887">
    <property type="term" value="F:ATP hydrolysis activity"/>
    <property type="evidence" value="ECO:0007669"/>
    <property type="project" value="InterPro"/>
</dbReference>
<dbReference type="Gene3D" id="2.70.150.10">
    <property type="entry name" value="Calcium-transporting ATPase, cytoplasmic transduction domain A"/>
    <property type="match status" value="1"/>
</dbReference>
<evidence type="ECO:0000256" key="15">
    <source>
        <dbReference type="ARBA" id="ARBA00023136"/>
    </source>
</evidence>
<dbReference type="Proteomes" id="UP000518681">
    <property type="component" value="Unassembled WGS sequence"/>
</dbReference>
<keyword evidence="3" id="KW-0813">Transport</keyword>
<dbReference type="EC" id="7.2.2.9" evidence="16"/>
<keyword evidence="4 18" id="KW-0812">Transmembrane</keyword>
<keyword evidence="13" id="KW-0186">Copper</keyword>
<keyword evidence="7 18" id="KW-0547">Nucleotide-binding</keyword>
<evidence type="ECO:0000256" key="14">
    <source>
        <dbReference type="ARBA" id="ARBA00023065"/>
    </source>
</evidence>
<evidence type="ECO:0000313" key="21">
    <source>
        <dbReference type="Proteomes" id="UP000518681"/>
    </source>
</evidence>
<feature type="domain" description="HMA" evidence="19">
    <location>
        <begin position="96"/>
        <end position="164"/>
    </location>
</feature>
<evidence type="ECO:0000256" key="1">
    <source>
        <dbReference type="ARBA" id="ARBA00004127"/>
    </source>
</evidence>
<evidence type="ECO:0000259" key="19">
    <source>
        <dbReference type="PROSITE" id="PS50846"/>
    </source>
</evidence>
<dbReference type="RefSeq" id="WP_183797049.1">
    <property type="nucleotide sequence ID" value="NZ_JACIII010000003.1"/>
</dbReference>
<keyword evidence="12 18" id="KW-1133">Transmembrane helix</keyword>
<dbReference type="FunFam" id="3.30.70.100:FF:000005">
    <property type="entry name" value="Copper-exporting P-type ATPase A"/>
    <property type="match status" value="2"/>
</dbReference>
<keyword evidence="14" id="KW-0406">Ion transport</keyword>
<dbReference type="SFLD" id="SFLDF00027">
    <property type="entry name" value="p-type_atpase"/>
    <property type="match status" value="1"/>
</dbReference>
<feature type="transmembrane region" description="Helical" evidence="18">
    <location>
        <begin position="196"/>
        <end position="215"/>
    </location>
</feature>
<evidence type="ECO:0000256" key="6">
    <source>
        <dbReference type="ARBA" id="ARBA00022737"/>
    </source>
</evidence>
<dbReference type="PROSITE" id="PS01047">
    <property type="entry name" value="HMA_1"/>
    <property type="match status" value="2"/>
</dbReference>
<evidence type="ECO:0000256" key="10">
    <source>
        <dbReference type="ARBA" id="ARBA00022842"/>
    </source>
</evidence>
<dbReference type="PRINTS" id="PR00942">
    <property type="entry name" value="CUATPASEI"/>
</dbReference>
<dbReference type="Gene3D" id="3.40.50.1000">
    <property type="entry name" value="HAD superfamily/HAD-like"/>
    <property type="match status" value="1"/>
</dbReference>
<dbReference type="PRINTS" id="PR00943">
    <property type="entry name" value="CUATPASE"/>
</dbReference>
<feature type="transmembrane region" description="Helical" evidence="18">
    <location>
        <begin position="470"/>
        <end position="493"/>
    </location>
</feature>
<dbReference type="GO" id="GO:0005507">
    <property type="term" value="F:copper ion binding"/>
    <property type="evidence" value="ECO:0007669"/>
    <property type="project" value="InterPro"/>
</dbReference>
<dbReference type="PANTHER" id="PTHR43520">
    <property type="entry name" value="ATP7, ISOFORM B"/>
    <property type="match status" value="1"/>
</dbReference>
<dbReference type="InterPro" id="IPR008250">
    <property type="entry name" value="ATPase_P-typ_transduc_dom_A_sf"/>
</dbReference>
<keyword evidence="9 18" id="KW-0067">ATP-binding</keyword>
<dbReference type="GO" id="GO:0012505">
    <property type="term" value="C:endomembrane system"/>
    <property type="evidence" value="ECO:0007669"/>
    <property type="project" value="UniProtKB-SubCell"/>
</dbReference>
<evidence type="ECO:0000256" key="12">
    <source>
        <dbReference type="ARBA" id="ARBA00022989"/>
    </source>
</evidence>
<keyword evidence="18" id="KW-1003">Cell membrane</keyword>
<dbReference type="PROSITE" id="PS00154">
    <property type="entry name" value="ATPASE_E1_E2"/>
    <property type="match status" value="1"/>
</dbReference>
<accession>A0AAW3USV0</accession>
<comment type="catalytic activity">
    <reaction evidence="17">
        <text>Cu(2+)(in) + ATP + H2O = Cu(2+)(out) + ADP + phosphate + H(+)</text>
        <dbReference type="Rhea" id="RHEA:10376"/>
        <dbReference type="ChEBI" id="CHEBI:15377"/>
        <dbReference type="ChEBI" id="CHEBI:15378"/>
        <dbReference type="ChEBI" id="CHEBI:29036"/>
        <dbReference type="ChEBI" id="CHEBI:30616"/>
        <dbReference type="ChEBI" id="CHEBI:43474"/>
        <dbReference type="ChEBI" id="CHEBI:456216"/>
        <dbReference type="EC" id="7.2.2.9"/>
    </reaction>
</comment>
<dbReference type="InterPro" id="IPR059000">
    <property type="entry name" value="ATPase_P-type_domA"/>
</dbReference>
<evidence type="ECO:0000256" key="3">
    <source>
        <dbReference type="ARBA" id="ARBA00022448"/>
    </source>
</evidence>
<dbReference type="NCBIfam" id="TIGR01494">
    <property type="entry name" value="ATPase_P-type"/>
    <property type="match status" value="2"/>
</dbReference>
<dbReference type="InterPro" id="IPR027256">
    <property type="entry name" value="P-typ_ATPase_IB"/>
</dbReference>
<dbReference type="InterPro" id="IPR006121">
    <property type="entry name" value="HMA_dom"/>
</dbReference>
<reference evidence="20 21" key="1">
    <citation type="submission" date="2020-08" db="EMBL/GenBank/DDBJ databases">
        <title>Genomic Encyclopedia of Type Strains, Phase IV (KMG-V): Genome sequencing to study the core and pangenomes of soil and plant-associated prokaryotes.</title>
        <authorList>
            <person name="Whitman W."/>
        </authorList>
    </citation>
    <scope>NUCLEOTIDE SEQUENCE [LARGE SCALE GENOMIC DNA]</scope>
    <source>
        <strain evidence="20 21">SEMIA 4013</strain>
    </source>
</reference>
<feature type="transmembrane region" description="Helical" evidence="18">
    <location>
        <begin position="257"/>
        <end position="276"/>
    </location>
</feature>
<dbReference type="PROSITE" id="PS50846">
    <property type="entry name" value="HMA_2"/>
    <property type="match status" value="2"/>
</dbReference>
<dbReference type="Pfam" id="PF00702">
    <property type="entry name" value="Hydrolase"/>
    <property type="match status" value="1"/>
</dbReference>
<dbReference type="SUPFAM" id="SSF55008">
    <property type="entry name" value="HMA, heavy metal-associated domain"/>
    <property type="match status" value="2"/>
</dbReference>
<evidence type="ECO:0000256" key="5">
    <source>
        <dbReference type="ARBA" id="ARBA00022723"/>
    </source>
</evidence>
<dbReference type="GO" id="GO:0005886">
    <property type="term" value="C:plasma membrane"/>
    <property type="evidence" value="ECO:0007669"/>
    <property type="project" value="UniProtKB-SubCell"/>
</dbReference>
<protein>
    <recommendedName>
        <fullName evidence="16">P-type Cu(2+) transporter</fullName>
        <ecNumber evidence="16">7.2.2.9</ecNumber>
    </recommendedName>
</protein>
<feature type="transmembrane region" description="Helical" evidence="18">
    <location>
        <begin position="822"/>
        <end position="842"/>
    </location>
</feature>
<comment type="similarity">
    <text evidence="2 18">Belongs to the cation transport ATPase (P-type) (TC 3.A.3) family. Type IB subfamily.</text>
</comment>
<dbReference type="CDD" id="cd02094">
    <property type="entry name" value="P-type_ATPase_Cu-like"/>
    <property type="match status" value="1"/>
</dbReference>
<dbReference type="GO" id="GO:0005524">
    <property type="term" value="F:ATP binding"/>
    <property type="evidence" value="ECO:0007669"/>
    <property type="project" value="UniProtKB-UniRule"/>
</dbReference>
<evidence type="ECO:0000256" key="8">
    <source>
        <dbReference type="ARBA" id="ARBA00022796"/>
    </source>
</evidence>
<keyword evidence="8" id="KW-0187">Copper transport</keyword>
<evidence type="ECO:0000313" key="20">
    <source>
        <dbReference type="EMBL" id="MBB6201710.1"/>
    </source>
</evidence>
<dbReference type="InterPro" id="IPR006122">
    <property type="entry name" value="HMA_Cu_ion-bd"/>
</dbReference>
<evidence type="ECO:0000256" key="9">
    <source>
        <dbReference type="ARBA" id="ARBA00022840"/>
    </source>
</evidence>
<evidence type="ECO:0000256" key="2">
    <source>
        <dbReference type="ARBA" id="ARBA00006024"/>
    </source>
</evidence>
<feature type="transmembrane region" description="Helical" evidence="18">
    <location>
        <begin position="797"/>
        <end position="816"/>
    </location>
</feature>
<dbReference type="FunFam" id="2.70.150.10:FF:000002">
    <property type="entry name" value="Copper-transporting ATPase 1, putative"/>
    <property type="match status" value="1"/>
</dbReference>
<dbReference type="GO" id="GO:0055070">
    <property type="term" value="P:copper ion homeostasis"/>
    <property type="evidence" value="ECO:0007669"/>
    <property type="project" value="TreeGrafter"/>
</dbReference>
<dbReference type="InterPro" id="IPR023299">
    <property type="entry name" value="ATPase_P-typ_cyto_dom_N"/>
</dbReference>
<dbReference type="AlphaFoldDB" id="A0AAW3USV0"/>
<dbReference type="InterPro" id="IPR017969">
    <property type="entry name" value="Heavy-metal-associated_CS"/>
</dbReference>
<feature type="domain" description="HMA" evidence="19">
    <location>
        <begin position="17"/>
        <end position="82"/>
    </location>
</feature>
<evidence type="ECO:0000256" key="17">
    <source>
        <dbReference type="ARBA" id="ARBA00047424"/>
    </source>
</evidence>
<dbReference type="SFLD" id="SFLDG00002">
    <property type="entry name" value="C1.7:_P-type_atpase_like"/>
    <property type="match status" value="1"/>
</dbReference>
<dbReference type="NCBIfam" id="TIGR00003">
    <property type="entry name" value="copper ion binding protein"/>
    <property type="match status" value="2"/>
</dbReference>
<dbReference type="InterPro" id="IPR044492">
    <property type="entry name" value="P_typ_ATPase_HD_dom"/>
</dbReference>
<dbReference type="InterPro" id="IPR036163">
    <property type="entry name" value="HMA_dom_sf"/>
</dbReference>
<dbReference type="SUPFAM" id="SSF81665">
    <property type="entry name" value="Calcium ATPase, transmembrane domain M"/>
    <property type="match status" value="1"/>
</dbReference>
<proteinExistence type="inferred from homology"/>
<keyword evidence="6" id="KW-0677">Repeat</keyword>
<dbReference type="EMBL" id="JACIIK010000004">
    <property type="protein sequence ID" value="MBB6201710.1"/>
    <property type="molecule type" value="Genomic_DNA"/>
</dbReference>
<evidence type="ECO:0000256" key="16">
    <source>
        <dbReference type="ARBA" id="ARBA00038904"/>
    </source>
</evidence>
<comment type="caution">
    <text evidence="20">The sequence shown here is derived from an EMBL/GenBank/DDBJ whole genome shotgun (WGS) entry which is preliminary data.</text>
</comment>
<evidence type="ECO:0000256" key="7">
    <source>
        <dbReference type="ARBA" id="ARBA00022741"/>
    </source>
</evidence>
<feature type="transmembrane region" description="Helical" evidence="18">
    <location>
        <begin position="443"/>
        <end position="464"/>
    </location>
</feature>
<dbReference type="SUPFAM" id="SSF56784">
    <property type="entry name" value="HAD-like"/>
    <property type="match status" value="1"/>
</dbReference>
<dbReference type="Gene3D" id="3.40.1110.10">
    <property type="entry name" value="Calcium-transporting ATPase, cytoplasmic domain N"/>
    <property type="match status" value="1"/>
</dbReference>
<keyword evidence="5 18" id="KW-0479">Metal-binding</keyword>
<dbReference type="Pfam" id="PF00122">
    <property type="entry name" value="E1-E2_ATPase"/>
    <property type="match status" value="1"/>
</dbReference>
<evidence type="ECO:0000256" key="18">
    <source>
        <dbReference type="RuleBase" id="RU362081"/>
    </source>
</evidence>
<dbReference type="SUPFAM" id="SSF81653">
    <property type="entry name" value="Calcium ATPase, transduction domain A"/>
    <property type="match status" value="1"/>
</dbReference>
<comment type="subcellular location">
    <subcellularLocation>
        <location evidence="18">Cell membrane</location>
    </subcellularLocation>
    <subcellularLocation>
        <location evidence="1">Endomembrane system</location>
        <topology evidence="1">Multi-pass membrane protein</topology>
    </subcellularLocation>
</comment>
<evidence type="ECO:0000256" key="4">
    <source>
        <dbReference type="ARBA" id="ARBA00022692"/>
    </source>
</evidence>
<dbReference type="InterPro" id="IPR023298">
    <property type="entry name" value="ATPase_P-typ_TM_dom_sf"/>
</dbReference>
<dbReference type="Pfam" id="PF00403">
    <property type="entry name" value="HMA"/>
    <property type="match status" value="2"/>
</dbReference>
<keyword evidence="10" id="KW-0460">Magnesium</keyword>
<name>A0AAW3USV0_9BURK</name>
<dbReference type="NCBIfam" id="TIGR01525">
    <property type="entry name" value="ATPase-IB_hvy"/>
    <property type="match status" value="1"/>
</dbReference>
<dbReference type="PANTHER" id="PTHR43520:SF8">
    <property type="entry name" value="P-TYPE CU(+) TRANSPORTER"/>
    <property type="match status" value="1"/>
</dbReference>
<keyword evidence="15 18" id="KW-0472">Membrane</keyword>
<evidence type="ECO:0000256" key="11">
    <source>
        <dbReference type="ARBA" id="ARBA00022967"/>
    </source>
</evidence>
<keyword evidence="11" id="KW-1278">Translocase</keyword>
<dbReference type="Gene3D" id="3.30.70.100">
    <property type="match status" value="2"/>
</dbReference>
<dbReference type="InterPro" id="IPR036412">
    <property type="entry name" value="HAD-like_sf"/>
</dbReference>
<dbReference type="GO" id="GO:0043682">
    <property type="term" value="F:P-type divalent copper transporter activity"/>
    <property type="evidence" value="ECO:0007669"/>
    <property type="project" value="UniProtKB-EC"/>
</dbReference>
<dbReference type="InterPro" id="IPR001757">
    <property type="entry name" value="P_typ_ATPase"/>
</dbReference>
<feature type="transmembrane region" description="Helical" evidence="18">
    <location>
        <begin position="227"/>
        <end position="245"/>
    </location>
</feature>
<dbReference type="InterPro" id="IPR023214">
    <property type="entry name" value="HAD_sf"/>
</dbReference>
<dbReference type="PRINTS" id="PR00119">
    <property type="entry name" value="CATATPASE"/>
</dbReference>
<dbReference type="InterPro" id="IPR018303">
    <property type="entry name" value="ATPase_P-typ_P_site"/>
</dbReference>
<sequence>MTELATPQRPADATPARTTELDIGGMTCASCAMRVEKALAKVPGVTRASVNLATEKASVDSDAAVDPETLAGAVRKAGYEATVSAPRDTTPAPGSRATELAIGGMTCASCAMRVEKALAKVPGVANVSVNLATETASVNPDQTGAGADTDALIAAVRKAGYEATLMAPPDAAASVTDTAALASVAQSKCNQTRRELAAVVVSAVLTLPLLLPMVGEWFGLHAMLSPWLQFSLASIVQFVFGARFYRAAYRAVRAGAGNMDLLVALGTSAAYGISVYELATHGGDMTHLYFEASAVVITLVRFGKWLEARAKRQTTDAIRALNALRPDRARIRVGADEREVPLAQVRVGTVVIVRPGERVPVDGAVLEGRTHIDESLITGESLPVPKQASNPVTAGSINGEGAIAVTTTAIGAETTLARIIRLVESAQAEKAPIQRLVDRVSEIFVPAILAIAALTLVGWLIAGAGGETAILNAVAVLVIACPCALGLATPAAIMAGTGVAARRGVLIKDAEALETAHRVNIVAFDKTGTLTLGQPSVTAFEALDGIGRDEALALAAAVQRHSDHPLARAVVQAATQSRVAPIASITPVAAFTASAARAVPGRGVEADVNGRTLALGSTRWLNELGIVLPAPFAERAKQLEAAGNTVSWLMQRAPLAPAALALIAFGDTVKPSARAAVERLAQMGIKSVLVTGDNQGSAASVAQALGIAEFHAEVLPDDKARVIRDLKIRSAGIVAMVGDGINDAPALAAADIGIAMATGTDVAMQAAGITLMRGDPALVADAFDISRRTWRKIQQNLFWAFVYNLIGIPLAAFGLLNPMLAGAAMAFSSVSVVTNALLLRTWRGASRR</sequence>
<dbReference type="CDD" id="cd00371">
    <property type="entry name" value="HMA"/>
    <property type="match status" value="2"/>
</dbReference>
<feature type="transmembrane region" description="Helical" evidence="18">
    <location>
        <begin position="288"/>
        <end position="306"/>
    </location>
</feature>
<gene>
    <name evidence="20" type="ORF">GGD69_002563</name>
</gene>
<evidence type="ECO:0000256" key="13">
    <source>
        <dbReference type="ARBA" id="ARBA00023008"/>
    </source>
</evidence>
<dbReference type="SFLD" id="SFLDS00003">
    <property type="entry name" value="Haloacid_Dehalogenase"/>
    <property type="match status" value="1"/>
</dbReference>